<accession>A0A6G5A2A9</accession>
<protein>
    <submittedName>
        <fullName evidence="2">Uncharacterized protein</fullName>
    </submittedName>
</protein>
<name>A0A6G5A2A9_RHIMP</name>
<keyword evidence="1" id="KW-0472">Membrane</keyword>
<organism evidence="2">
    <name type="scientific">Rhipicephalus microplus</name>
    <name type="common">Cattle tick</name>
    <name type="synonym">Boophilus microplus</name>
    <dbReference type="NCBI Taxonomy" id="6941"/>
    <lineage>
        <taxon>Eukaryota</taxon>
        <taxon>Metazoa</taxon>
        <taxon>Ecdysozoa</taxon>
        <taxon>Arthropoda</taxon>
        <taxon>Chelicerata</taxon>
        <taxon>Arachnida</taxon>
        <taxon>Acari</taxon>
        <taxon>Parasitiformes</taxon>
        <taxon>Ixodida</taxon>
        <taxon>Ixodoidea</taxon>
        <taxon>Ixodidae</taxon>
        <taxon>Rhipicephalinae</taxon>
        <taxon>Rhipicephalus</taxon>
        <taxon>Boophilus</taxon>
    </lineage>
</organism>
<evidence type="ECO:0000256" key="1">
    <source>
        <dbReference type="SAM" id="Phobius"/>
    </source>
</evidence>
<reference evidence="2" key="1">
    <citation type="submission" date="2020-03" db="EMBL/GenBank/DDBJ databases">
        <title>A transcriptome and proteome of the tick Rhipicephalus microplus shaped by the genetic composition of its hosts and developmental stage.</title>
        <authorList>
            <person name="Garcia G.R."/>
            <person name="Ribeiro J.M.C."/>
            <person name="Maruyama S.R."/>
            <person name="Gardinasse L.G."/>
            <person name="Nelson K."/>
            <person name="Ferreira B.R."/>
            <person name="Andrade T.G."/>
            <person name="Santos I.K.F.M."/>
        </authorList>
    </citation>
    <scope>NUCLEOTIDE SEQUENCE</scope>
    <source>
        <strain evidence="2">NSGR</strain>
        <tissue evidence="2">Salivary glands</tissue>
    </source>
</reference>
<keyword evidence="1" id="KW-1133">Transmembrane helix</keyword>
<sequence length="70" mass="8311">MHEQSWFTLIVLVSCPLLLFIASVDRCQFIFYFGKFSEPYSVKTRMIHEQDAVKKIYGRVFFCDNLAIRI</sequence>
<evidence type="ECO:0000313" key="2">
    <source>
        <dbReference type="EMBL" id="NIE44708.1"/>
    </source>
</evidence>
<feature type="transmembrane region" description="Helical" evidence="1">
    <location>
        <begin position="6"/>
        <end position="24"/>
    </location>
</feature>
<dbReference type="AlphaFoldDB" id="A0A6G5A2A9"/>
<proteinExistence type="predicted"/>
<dbReference type="EMBL" id="GIKN01002435">
    <property type="protein sequence ID" value="NIE44708.1"/>
    <property type="molecule type" value="Transcribed_RNA"/>
</dbReference>
<keyword evidence="1" id="KW-0812">Transmembrane</keyword>